<keyword evidence="1" id="KW-0812">Transmembrane</keyword>
<dbReference type="EMBL" id="FOIZ01000001">
    <property type="protein sequence ID" value="SEW28995.1"/>
    <property type="molecule type" value="Genomic_DNA"/>
</dbReference>
<gene>
    <name evidence="2" type="ORF">SAMN04488515_2054</name>
</gene>
<sequence length="96" mass="10764">MTPEAKIIAINLVLLGYAYFWAYPRLMNLTGTGLLWRDTVLTGVALTIGAFMFAGSGTVFSLVIFETQWFLFQLVSFAVLQTFFFAGYALKNDITF</sequence>
<keyword evidence="1" id="KW-1133">Transmembrane helix</keyword>
<accession>A0A1I0QQ74</accession>
<dbReference type="STRING" id="364200.SAMN04488515_2054"/>
<dbReference type="AlphaFoldDB" id="A0A1I0QQ74"/>
<dbReference type="Proteomes" id="UP000199167">
    <property type="component" value="Unassembled WGS sequence"/>
</dbReference>
<organism evidence="2 3">
    <name type="scientific">Cognatiyoonia koreensis</name>
    <dbReference type="NCBI Taxonomy" id="364200"/>
    <lineage>
        <taxon>Bacteria</taxon>
        <taxon>Pseudomonadati</taxon>
        <taxon>Pseudomonadota</taxon>
        <taxon>Alphaproteobacteria</taxon>
        <taxon>Rhodobacterales</taxon>
        <taxon>Paracoccaceae</taxon>
        <taxon>Cognatiyoonia</taxon>
    </lineage>
</organism>
<feature type="transmembrane region" description="Helical" evidence="1">
    <location>
        <begin position="70"/>
        <end position="90"/>
    </location>
</feature>
<dbReference type="OrthoDB" id="7652025at2"/>
<feature type="transmembrane region" description="Helical" evidence="1">
    <location>
        <begin position="6"/>
        <end position="23"/>
    </location>
</feature>
<name>A0A1I0QQ74_9RHOB</name>
<evidence type="ECO:0000313" key="3">
    <source>
        <dbReference type="Proteomes" id="UP000199167"/>
    </source>
</evidence>
<keyword evidence="1" id="KW-0472">Membrane</keyword>
<evidence type="ECO:0000256" key="1">
    <source>
        <dbReference type="SAM" id="Phobius"/>
    </source>
</evidence>
<protein>
    <submittedName>
        <fullName evidence="2">Uncharacterized protein</fullName>
    </submittedName>
</protein>
<reference evidence="2 3" key="1">
    <citation type="submission" date="2016-10" db="EMBL/GenBank/DDBJ databases">
        <authorList>
            <person name="de Groot N.N."/>
        </authorList>
    </citation>
    <scope>NUCLEOTIDE SEQUENCE [LARGE SCALE GENOMIC DNA]</scope>
    <source>
        <strain evidence="2 3">DSM 17925</strain>
    </source>
</reference>
<dbReference type="RefSeq" id="WP_089993521.1">
    <property type="nucleotide sequence ID" value="NZ_FOIZ01000001.1"/>
</dbReference>
<keyword evidence="3" id="KW-1185">Reference proteome</keyword>
<evidence type="ECO:0000313" key="2">
    <source>
        <dbReference type="EMBL" id="SEW28995.1"/>
    </source>
</evidence>
<feature type="transmembrane region" description="Helical" evidence="1">
    <location>
        <begin position="44"/>
        <end position="64"/>
    </location>
</feature>
<proteinExistence type="predicted"/>